<dbReference type="AlphaFoldDB" id="A0A0A9CF10"/>
<reference evidence="1" key="1">
    <citation type="submission" date="2014-09" db="EMBL/GenBank/DDBJ databases">
        <authorList>
            <person name="Magalhaes I.L.F."/>
            <person name="Oliveira U."/>
            <person name="Santos F.R."/>
            <person name="Vidigal T.H.D.A."/>
            <person name="Brescovit A.D."/>
            <person name="Santos A.J."/>
        </authorList>
    </citation>
    <scope>NUCLEOTIDE SEQUENCE</scope>
    <source>
        <tissue evidence="1">Shoot tissue taken approximately 20 cm above the soil surface</tissue>
    </source>
</reference>
<accession>A0A0A9CF10</accession>
<organism evidence="1">
    <name type="scientific">Arundo donax</name>
    <name type="common">Giant reed</name>
    <name type="synonym">Donax arundinaceus</name>
    <dbReference type="NCBI Taxonomy" id="35708"/>
    <lineage>
        <taxon>Eukaryota</taxon>
        <taxon>Viridiplantae</taxon>
        <taxon>Streptophyta</taxon>
        <taxon>Embryophyta</taxon>
        <taxon>Tracheophyta</taxon>
        <taxon>Spermatophyta</taxon>
        <taxon>Magnoliopsida</taxon>
        <taxon>Liliopsida</taxon>
        <taxon>Poales</taxon>
        <taxon>Poaceae</taxon>
        <taxon>PACMAD clade</taxon>
        <taxon>Arundinoideae</taxon>
        <taxon>Arundineae</taxon>
        <taxon>Arundo</taxon>
    </lineage>
</organism>
<evidence type="ECO:0000313" key="1">
    <source>
        <dbReference type="EMBL" id="JAD74131.1"/>
    </source>
</evidence>
<sequence>MRCADLTPLTPLRRSALWQIKTSLRARR</sequence>
<dbReference type="EMBL" id="GBRH01223764">
    <property type="protein sequence ID" value="JAD74131.1"/>
    <property type="molecule type" value="Transcribed_RNA"/>
</dbReference>
<protein>
    <submittedName>
        <fullName evidence="1">Mre11B</fullName>
    </submittedName>
</protein>
<proteinExistence type="predicted"/>
<reference evidence="1" key="2">
    <citation type="journal article" date="2015" name="Data Brief">
        <title>Shoot transcriptome of the giant reed, Arundo donax.</title>
        <authorList>
            <person name="Barrero R.A."/>
            <person name="Guerrero F.D."/>
            <person name="Moolhuijzen P."/>
            <person name="Goolsby J.A."/>
            <person name="Tidwell J."/>
            <person name="Bellgard S.E."/>
            <person name="Bellgard M.I."/>
        </authorList>
    </citation>
    <scope>NUCLEOTIDE SEQUENCE</scope>
    <source>
        <tissue evidence="1">Shoot tissue taken approximately 20 cm above the soil surface</tissue>
    </source>
</reference>
<name>A0A0A9CF10_ARUDO</name>